<dbReference type="AlphaFoldDB" id="A0A174J703"/>
<accession>A0A174J703</accession>
<organism evidence="2 3">
    <name type="scientific">Anaerostipes hadrus</name>
    <dbReference type="NCBI Taxonomy" id="649756"/>
    <lineage>
        <taxon>Bacteria</taxon>
        <taxon>Bacillati</taxon>
        <taxon>Bacillota</taxon>
        <taxon>Clostridia</taxon>
        <taxon>Lachnospirales</taxon>
        <taxon>Lachnospiraceae</taxon>
        <taxon>Anaerostipes</taxon>
    </lineage>
</organism>
<dbReference type="RefSeq" id="WP_055159034.1">
    <property type="nucleotide sequence ID" value="NZ_CZAU01000002.1"/>
</dbReference>
<dbReference type="InterPro" id="IPR025272">
    <property type="entry name" value="SocA_Panacea"/>
</dbReference>
<sequence length="162" mass="19281">MLYDVLDVCRYVIYYSEKKDYGISNLKLQKILYFVQAYFMLENKDHAPCFYEKIEAWDFGPVVPEAYKVYARFGGCDLHVAESDIDIDEDDHRNFHGLRYYDIIDNFDKELINRVIDRFADYTATDLVSLTLCQRPWKDAYNPYQINEITTNAIRRYFSAAK</sequence>
<name>A0A174J703_ANAHA</name>
<dbReference type="EMBL" id="CZAU01000002">
    <property type="protein sequence ID" value="CUO95494.1"/>
    <property type="molecule type" value="Genomic_DNA"/>
</dbReference>
<reference evidence="2 3" key="1">
    <citation type="submission" date="2015-09" db="EMBL/GenBank/DDBJ databases">
        <authorList>
            <consortium name="Pathogen Informatics"/>
        </authorList>
    </citation>
    <scope>NUCLEOTIDE SEQUENCE [LARGE SCALE GENOMIC DNA]</scope>
    <source>
        <strain evidence="2 3">2789STDY5834908</strain>
    </source>
</reference>
<feature type="domain" description="Antitoxin SocA-like Panacea" evidence="1">
    <location>
        <begin position="28"/>
        <end position="138"/>
    </location>
</feature>
<dbReference type="Proteomes" id="UP000095564">
    <property type="component" value="Unassembled WGS sequence"/>
</dbReference>
<protein>
    <submittedName>
        <fullName evidence="2">Uncharacterized phage-associated protein</fullName>
    </submittedName>
</protein>
<dbReference type="OrthoDB" id="9799173at2"/>
<evidence type="ECO:0000313" key="3">
    <source>
        <dbReference type="Proteomes" id="UP000095564"/>
    </source>
</evidence>
<proteinExistence type="predicted"/>
<evidence type="ECO:0000313" key="2">
    <source>
        <dbReference type="EMBL" id="CUO95494.1"/>
    </source>
</evidence>
<dbReference type="Pfam" id="PF13274">
    <property type="entry name" value="SocA_Panacea"/>
    <property type="match status" value="1"/>
</dbReference>
<evidence type="ECO:0000259" key="1">
    <source>
        <dbReference type="Pfam" id="PF13274"/>
    </source>
</evidence>
<gene>
    <name evidence="2" type="ORF">ERS852520_00258</name>
</gene>